<keyword evidence="2" id="KW-1185">Reference proteome</keyword>
<name>A0ABP9AJN9_9GAMM</name>
<proteinExistence type="predicted"/>
<evidence type="ECO:0000313" key="2">
    <source>
        <dbReference type="Proteomes" id="UP001499959"/>
    </source>
</evidence>
<dbReference type="InterPro" id="IPR021322">
    <property type="entry name" value="DUF2924"/>
</dbReference>
<gene>
    <name evidence="1" type="ORF">GCM10023307_03610</name>
</gene>
<organism evidence="1 2">
    <name type="scientific">Lysobacter hankyongensis</name>
    <dbReference type="NCBI Taxonomy" id="1176535"/>
    <lineage>
        <taxon>Bacteria</taxon>
        <taxon>Pseudomonadati</taxon>
        <taxon>Pseudomonadota</taxon>
        <taxon>Gammaproteobacteria</taxon>
        <taxon>Lysobacterales</taxon>
        <taxon>Lysobacteraceae</taxon>
        <taxon>Lysobacter</taxon>
    </lineage>
</organism>
<dbReference type="EMBL" id="BAABJE010000001">
    <property type="protein sequence ID" value="GAA4782366.1"/>
    <property type="molecule type" value="Genomic_DNA"/>
</dbReference>
<sequence>MTQQSPPAAAPASMAARIAHLADWSWPDIKKEWQRLFGGEPPIANRRFVEKRIAYRWQEIEFAKADRGLLERNQQRIDELVATGTLKRQKAGAMPIAGTELIRVYAGVEHRVRVLPDDEFEYAGKRYPSLSMIAREITGTRWSGPAFFGLRKAGGR</sequence>
<dbReference type="Proteomes" id="UP001499959">
    <property type="component" value="Unassembled WGS sequence"/>
</dbReference>
<comment type="caution">
    <text evidence="1">The sequence shown here is derived from an EMBL/GenBank/DDBJ whole genome shotgun (WGS) entry which is preliminary data.</text>
</comment>
<accession>A0ABP9AJN9</accession>
<evidence type="ECO:0000313" key="1">
    <source>
        <dbReference type="EMBL" id="GAA4782366.1"/>
    </source>
</evidence>
<reference evidence="2" key="1">
    <citation type="journal article" date="2019" name="Int. J. Syst. Evol. Microbiol.">
        <title>The Global Catalogue of Microorganisms (GCM) 10K type strain sequencing project: providing services to taxonomists for standard genome sequencing and annotation.</title>
        <authorList>
            <consortium name="The Broad Institute Genomics Platform"/>
            <consortium name="The Broad Institute Genome Sequencing Center for Infectious Disease"/>
            <person name="Wu L."/>
            <person name="Ma J."/>
        </authorList>
    </citation>
    <scope>NUCLEOTIDE SEQUENCE [LARGE SCALE GENOMIC DNA]</scope>
    <source>
        <strain evidence="2">JCM 18204</strain>
    </source>
</reference>
<protein>
    <submittedName>
        <fullName evidence="1">DUF2924 domain-containing protein</fullName>
    </submittedName>
</protein>
<dbReference type="Pfam" id="PF11149">
    <property type="entry name" value="DUF2924"/>
    <property type="match status" value="1"/>
</dbReference>